<dbReference type="AlphaFoldDB" id="A0AAE3D8G2"/>
<name>A0AAE3D8G2_9FIRM</name>
<sequence length="212" mass="24818">MPLKQETQNENKETRQHLLECAKREFLEKGYMKASLRNICKEAGVTTGALYFFFKDKEDLLAALVEEPLRQLYAIMEEHYATEMHNEDQVAQLDIADDGDLEASRQIIRQMYANREAFLLLLTKSQGSRFENCLDEVVDISEQQYRRLCDMVTNATGRPRVDDYMTHWMAHIMVDTFVHLFLHETEERVALKHVDALTMYLVRGWMGIMTES</sequence>
<gene>
    <name evidence="4" type="ORF">LKD75_07745</name>
</gene>
<dbReference type="PANTHER" id="PTHR30055:SF226">
    <property type="entry name" value="HTH-TYPE TRANSCRIPTIONAL REGULATOR PKSA"/>
    <property type="match status" value="1"/>
</dbReference>
<dbReference type="Pfam" id="PF00440">
    <property type="entry name" value="TetR_N"/>
    <property type="match status" value="1"/>
</dbReference>
<proteinExistence type="predicted"/>
<comment type="caution">
    <text evidence="4">The sequence shown here is derived from an EMBL/GenBank/DDBJ whole genome shotgun (WGS) entry which is preliminary data.</text>
</comment>
<evidence type="ECO:0000256" key="1">
    <source>
        <dbReference type="ARBA" id="ARBA00023125"/>
    </source>
</evidence>
<feature type="domain" description="HTH tetR-type" evidence="3">
    <location>
        <begin position="12"/>
        <end position="72"/>
    </location>
</feature>
<dbReference type="InterPro" id="IPR009057">
    <property type="entry name" value="Homeodomain-like_sf"/>
</dbReference>
<accession>A0AAE3D8G2</accession>
<keyword evidence="5" id="KW-1185">Reference proteome</keyword>
<organism evidence="4 5">
    <name type="scientific">Waltera acetigignens</name>
    <dbReference type="NCBI Taxonomy" id="2981769"/>
    <lineage>
        <taxon>Bacteria</taxon>
        <taxon>Bacillati</taxon>
        <taxon>Bacillota</taxon>
        <taxon>Clostridia</taxon>
        <taxon>Lachnospirales</taxon>
        <taxon>Lachnospiraceae</taxon>
        <taxon>Waltera</taxon>
    </lineage>
</organism>
<dbReference type="GO" id="GO:0003700">
    <property type="term" value="F:DNA-binding transcription factor activity"/>
    <property type="evidence" value="ECO:0007669"/>
    <property type="project" value="TreeGrafter"/>
</dbReference>
<dbReference type="GO" id="GO:0000976">
    <property type="term" value="F:transcription cis-regulatory region binding"/>
    <property type="evidence" value="ECO:0007669"/>
    <property type="project" value="TreeGrafter"/>
</dbReference>
<reference evidence="4 5" key="1">
    <citation type="submission" date="2021-10" db="EMBL/GenBank/DDBJ databases">
        <title>Anaerobic single-cell dispensing facilitates the cultivation of human gut bacteria.</title>
        <authorList>
            <person name="Afrizal A."/>
        </authorList>
    </citation>
    <scope>NUCLEOTIDE SEQUENCE [LARGE SCALE GENOMIC DNA]</scope>
    <source>
        <strain evidence="4 5">CLA-AA-H273</strain>
    </source>
</reference>
<dbReference type="PROSITE" id="PS01081">
    <property type="entry name" value="HTH_TETR_1"/>
    <property type="match status" value="1"/>
</dbReference>
<evidence type="ECO:0000256" key="2">
    <source>
        <dbReference type="PROSITE-ProRule" id="PRU00335"/>
    </source>
</evidence>
<dbReference type="Gene3D" id="1.10.357.10">
    <property type="entry name" value="Tetracycline Repressor, domain 2"/>
    <property type="match status" value="1"/>
</dbReference>
<evidence type="ECO:0000313" key="4">
    <source>
        <dbReference type="EMBL" id="MCC2119491.1"/>
    </source>
</evidence>
<feature type="DNA-binding region" description="H-T-H motif" evidence="2">
    <location>
        <begin position="35"/>
        <end position="54"/>
    </location>
</feature>
<dbReference type="InterPro" id="IPR050109">
    <property type="entry name" value="HTH-type_TetR-like_transc_reg"/>
</dbReference>
<evidence type="ECO:0000259" key="3">
    <source>
        <dbReference type="PROSITE" id="PS50977"/>
    </source>
</evidence>
<dbReference type="SUPFAM" id="SSF46689">
    <property type="entry name" value="Homeodomain-like"/>
    <property type="match status" value="1"/>
</dbReference>
<evidence type="ECO:0000313" key="5">
    <source>
        <dbReference type="Proteomes" id="UP001197795"/>
    </source>
</evidence>
<dbReference type="PANTHER" id="PTHR30055">
    <property type="entry name" value="HTH-TYPE TRANSCRIPTIONAL REGULATOR RUTR"/>
    <property type="match status" value="1"/>
</dbReference>
<dbReference type="PROSITE" id="PS50977">
    <property type="entry name" value="HTH_TETR_2"/>
    <property type="match status" value="1"/>
</dbReference>
<protein>
    <submittedName>
        <fullName evidence="4">TetR/AcrR family transcriptional regulator</fullName>
    </submittedName>
</protein>
<dbReference type="InterPro" id="IPR023772">
    <property type="entry name" value="DNA-bd_HTH_TetR-type_CS"/>
</dbReference>
<dbReference type="EMBL" id="JAJEPV010000015">
    <property type="protein sequence ID" value="MCC2119491.1"/>
    <property type="molecule type" value="Genomic_DNA"/>
</dbReference>
<dbReference type="Proteomes" id="UP001197795">
    <property type="component" value="Unassembled WGS sequence"/>
</dbReference>
<keyword evidence="1 2" id="KW-0238">DNA-binding</keyword>
<dbReference type="RefSeq" id="WP_022312066.1">
    <property type="nucleotide sequence ID" value="NZ_JAJEPV010000015.1"/>
</dbReference>
<dbReference type="InterPro" id="IPR001647">
    <property type="entry name" value="HTH_TetR"/>
</dbReference>
<dbReference type="PRINTS" id="PR00455">
    <property type="entry name" value="HTHTETR"/>
</dbReference>